<dbReference type="EMBL" id="BAABGT010000115">
    <property type="protein sequence ID" value="GAA4558756.1"/>
    <property type="molecule type" value="Genomic_DNA"/>
</dbReference>
<dbReference type="Gene3D" id="3.40.1080.20">
    <property type="entry name" value="Acetyl-CoA hydrolase/transferase C-terminal domain"/>
    <property type="match status" value="1"/>
</dbReference>
<dbReference type="GO" id="GO:0016787">
    <property type="term" value="F:hydrolase activity"/>
    <property type="evidence" value="ECO:0007669"/>
    <property type="project" value="UniProtKB-KW"/>
</dbReference>
<keyword evidence="2" id="KW-0378">Hydrolase</keyword>
<comment type="caution">
    <text evidence="2">The sequence shown here is derived from an EMBL/GenBank/DDBJ whole genome shotgun (WGS) entry which is preliminary data.</text>
</comment>
<evidence type="ECO:0000313" key="2">
    <source>
        <dbReference type="EMBL" id="GAA4558756.1"/>
    </source>
</evidence>
<accession>A0ABP8S477</accession>
<organism evidence="2 3">
    <name type="scientific">Pseudonocardia xishanensis</name>
    <dbReference type="NCBI Taxonomy" id="630995"/>
    <lineage>
        <taxon>Bacteria</taxon>
        <taxon>Bacillati</taxon>
        <taxon>Actinomycetota</taxon>
        <taxon>Actinomycetes</taxon>
        <taxon>Pseudonocardiales</taxon>
        <taxon>Pseudonocardiaceae</taxon>
        <taxon>Pseudonocardia</taxon>
    </lineage>
</organism>
<dbReference type="SUPFAM" id="SSF100950">
    <property type="entry name" value="NagB/RpiA/CoA transferase-like"/>
    <property type="match status" value="2"/>
</dbReference>
<dbReference type="InterPro" id="IPR037171">
    <property type="entry name" value="NagB/RpiA_transferase-like"/>
</dbReference>
<evidence type="ECO:0000259" key="1">
    <source>
        <dbReference type="Pfam" id="PF13336"/>
    </source>
</evidence>
<dbReference type="InterPro" id="IPR026888">
    <property type="entry name" value="AcetylCoA_hyd_C"/>
</dbReference>
<dbReference type="Pfam" id="PF13336">
    <property type="entry name" value="AcetylCoA_hyd_C"/>
    <property type="match status" value="1"/>
</dbReference>
<feature type="domain" description="Acetyl-CoA hydrolase/transferase C-terminal" evidence="1">
    <location>
        <begin position="257"/>
        <end position="404"/>
    </location>
</feature>
<dbReference type="PANTHER" id="PTHR21432:SF20">
    <property type="entry name" value="ACETYL-COA HYDROLASE"/>
    <property type="match status" value="1"/>
</dbReference>
<proteinExistence type="predicted"/>
<gene>
    <name evidence="2" type="ORF">GCM10023175_65490</name>
</gene>
<dbReference type="Proteomes" id="UP001501598">
    <property type="component" value="Unassembled WGS sequence"/>
</dbReference>
<dbReference type="InterPro" id="IPR038460">
    <property type="entry name" value="AcetylCoA_hyd_C_sf"/>
</dbReference>
<name>A0ABP8S477_9PSEU</name>
<sequence length="410" mass="42690">MALDLRRFLKEGDGVWWGQAGAEATPLVDALLDQVSEIGPVWAFTGLSLNRRLRELPPELHMLSYGAMGELRAVAAAGRLDVVPAHYSVLPRLFAEHTLPTDVGLVQLSPPGPDGLCSFGIGPDYAGDAARHTRVLVGEINRRMPRTIGTPGIALSDLAAHVETDRPLPSVPERAPDEVDRAIAGHVAELVDDGDTLQMGVGSLPTAILDGLTDHVDLGFHGGMITDSVVRLVERGVLTGRRKEIDPGTVVTGAAIGSSALYEAVGDLPCEFRPASYTHNPRVLGRLSTLVAINSALAVDLTGQVGSEVSGGRYLGGIGGQADFSGAAARTGALSVIALRSTAGGLSTIVPQLPEGIVTTARADVDAVVTEHGIAMLRGCPLAQRGHRIAAVAAPEHRESLLKDLHGAGA</sequence>
<evidence type="ECO:0000313" key="3">
    <source>
        <dbReference type="Proteomes" id="UP001501598"/>
    </source>
</evidence>
<reference evidence="3" key="1">
    <citation type="journal article" date="2019" name="Int. J. Syst. Evol. Microbiol.">
        <title>The Global Catalogue of Microorganisms (GCM) 10K type strain sequencing project: providing services to taxonomists for standard genome sequencing and annotation.</title>
        <authorList>
            <consortium name="The Broad Institute Genomics Platform"/>
            <consortium name="The Broad Institute Genome Sequencing Center for Infectious Disease"/>
            <person name="Wu L."/>
            <person name="Ma J."/>
        </authorList>
    </citation>
    <scope>NUCLEOTIDE SEQUENCE [LARGE SCALE GENOMIC DNA]</scope>
    <source>
        <strain evidence="3">JCM 17906</strain>
    </source>
</reference>
<dbReference type="Gene3D" id="3.40.1080.10">
    <property type="entry name" value="Glutaconate Coenzyme A-transferase"/>
    <property type="match status" value="1"/>
</dbReference>
<dbReference type="Gene3D" id="3.30.750.70">
    <property type="entry name" value="4-hydroxybutyrate coenzyme like domains"/>
    <property type="match status" value="1"/>
</dbReference>
<keyword evidence="3" id="KW-1185">Reference proteome</keyword>
<protein>
    <submittedName>
        <fullName evidence="2">Acetyl-CoA hydrolase/transferase C-terminal domain-containing protein</fullName>
    </submittedName>
</protein>
<dbReference type="RefSeq" id="WP_345426955.1">
    <property type="nucleotide sequence ID" value="NZ_BAABGT010000115.1"/>
</dbReference>
<dbReference type="PANTHER" id="PTHR21432">
    <property type="entry name" value="ACETYL-COA HYDROLASE-RELATED"/>
    <property type="match status" value="1"/>
</dbReference>
<dbReference type="InterPro" id="IPR046433">
    <property type="entry name" value="ActCoA_hydro"/>
</dbReference>